<evidence type="ECO:0000313" key="1">
    <source>
        <dbReference type="EMBL" id="KAF2466960.1"/>
    </source>
</evidence>
<name>A0ACB6QKB9_9PLEO</name>
<comment type="caution">
    <text evidence="1">The sequence shown here is derived from an EMBL/GenBank/DDBJ whole genome shotgun (WGS) entry which is preliminary data.</text>
</comment>
<reference evidence="1" key="1">
    <citation type="journal article" date="2020" name="Stud. Mycol.">
        <title>101 Dothideomycetes genomes: a test case for predicting lifestyles and emergence of pathogens.</title>
        <authorList>
            <person name="Haridas S."/>
            <person name="Albert R."/>
            <person name="Binder M."/>
            <person name="Bloem J."/>
            <person name="Labutti K."/>
            <person name="Salamov A."/>
            <person name="Andreopoulos B."/>
            <person name="Baker S."/>
            <person name="Barry K."/>
            <person name="Bills G."/>
            <person name="Bluhm B."/>
            <person name="Cannon C."/>
            <person name="Castanera R."/>
            <person name="Culley D."/>
            <person name="Daum C."/>
            <person name="Ezra D."/>
            <person name="Gonzalez J."/>
            <person name="Henrissat B."/>
            <person name="Kuo A."/>
            <person name="Liang C."/>
            <person name="Lipzen A."/>
            <person name="Lutzoni F."/>
            <person name="Magnuson J."/>
            <person name="Mondo S."/>
            <person name="Nolan M."/>
            <person name="Ohm R."/>
            <person name="Pangilinan J."/>
            <person name="Park H.-J."/>
            <person name="Ramirez L."/>
            <person name="Alfaro M."/>
            <person name="Sun H."/>
            <person name="Tritt A."/>
            <person name="Yoshinaga Y."/>
            <person name="Zwiers L.-H."/>
            <person name="Turgeon B."/>
            <person name="Goodwin S."/>
            <person name="Spatafora J."/>
            <person name="Crous P."/>
            <person name="Grigoriev I."/>
        </authorList>
    </citation>
    <scope>NUCLEOTIDE SEQUENCE</scope>
    <source>
        <strain evidence="1">ATCC 200398</strain>
    </source>
</reference>
<gene>
    <name evidence="1" type="ORF">BDR25DRAFT_359023</name>
</gene>
<evidence type="ECO:0000313" key="2">
    <source>
        <dbReference type="Proteomes" id="UP000799755"/>
    </source>
</evidence>
<accession>A0ACB6QKB9</accession>
<protein>
    <submittedName>
        <fullName evidence="1">Uncharacterized protein</fullName>
    </submittedName>
</protein>
<sequence>MLSTKSVSGRKKSLMKASRKDQKVRAIQAPGRTEHVVAFSVSRASHLGMRKTHTLALLQPPMNLIHTSNGVLRSPFDRHLSMSFPLSYRYSNSDSHLHDDSRMQHLFTLFTTVDDNEGVPPQKLRLLAMSSSSVYILKKVSNAVLILDETVQLDSSVAMGLGNNIKPKTSNIPGYMCFSFLLEPFKTSRRPAFTKKRRKCQEVIILSLNLLYRVNPHTSKFSAPLVLLLLHTTTMPSQPKTARREYNKPTLTSI</sequence>
<proteinExistence type="predicted"/>
<organism evidence="1 2">
    <name type="scientific">Lindgomyces ingoldianus</name>
    <dbReference type="NCBI Taxonomy" id="673940"/>
    <lineage>
        <taxon>Eukaryota</taxon>
        <taxon>Fungi</taxon>
        <taxon>Dikarya</taxon>
        <taxon>Ascomycota</taxon>
        <taxon>Pezizomycotina</taxon>
        <taxon>Dothideomycetes</taxon>
        <taxon>Pleosporomycetidae</taxon>
        <taxon>Pleosporales</taxon>
        <taxon>Lindgomycetaceae</taxon>
        <taxon>Lindgomyces</taxon>
    </lineage>
</organism>
<dbReference type="Proteomes" id="UP000799755">
    <property type="component" value="Unassembled WGS sequence"/>
</dbReference>
<keyword evidence="2" id="KW-1185">Reference proteome</keyword>
<dbReference type="EMBL" id="MU003522">
    <property type="protein sequence ID" value="KAF2466960.1"/>
    <property type="molecule type" value="Genomic_DNA"/>
</dbReference>